<dbReference type="GO" id="GO:0006529">
    <property type="term" value="P:asparagine biosynthetic process"/>
    <property type="evidence" value="ECO:0007669"/>
    <property type="project" value="InterPro"/>
</dbReference>
<evidence type="ECO:0000259" key="1">
    <source>
        <dbReference type="Pfam" id="PF00733"/>
    </source>
</evidence>
<feature type="domain" description="Asparagine synthetase" evidence="1">
    <location>
        <begin position="109"/>
        <end position="418"/>
    </location>
</feature>
<sequence length="454" mass="50733">MQIDQDCFDQTRTIVSRLSGEIHVRDGKSIPKPPNLTRDCIDIDALATLLYSGTIFPPQTIYSNYASVGLGGTLKKTDLGFEYTSVRDLFSATGERMANEDNEGDCITALAKSIASQNLDFDNTTLLLSEGKDSTGIALALAEIGVHVDCITFANSDTNISFIESLAQTLGHRLTVVRYKNFAIQKNTINRVRRVFEPTVDQAFLSYLVLPMEQLHGRVIIDGMGNDIYMGHLPTAQQRKANTVCGTLKHVVPEKFQDRIRDLFCTDYSSSGLPFRSFTECQGFFNGFCQSLVEKSTGGKPVKLQDLDANWQAFGYERARALSRGRFLDNYSYSGKSIALAEMLDGRAYFPWSAPELAKRFLAIPDGERFNWPKTNKLLLRSAITNRIKYAQPKIGFRAPIKEILSVNRELVEKVIRESVTLGPGLQSFLLSLKPDSPRLACGFLYCLWEHASR</sequence>
<accession>A0A518GE03</accession>
<dbReference type="GO" id="GO:0004066">
    <property type="term" value="F:asparagine synthase (glutamine-hydrolyzing) activity"/>
    <property type="evidence" value="ECO:0007669"/>
    <property type="project" value="InterPro"/>
</dbReference>
<dbReference type="InterPro" id="IPR001962">
    <property type="entry name" value="Asn_synthase"/>
</dbReference>
<dbReference type="InterPro" id="IPR014729">
    <property type="entry name" value="Rossmann-like_a/b/a_fold"/>
</dbReference>
<reference evidence="2 3" key="1">
    <citation type="submission" date="2019-02" db="EMBL/GenBank/DDBJ databases">
        <title>Deep-cultivation of Planctomycetes and their phenomic and genomic characterization uncovers novel biology.</title>
        <authorList>
            <person name="Wiegand S."/>
            <person name="Jogler M."/>
            <person name="Boedeker C."/>
            <person name="Pinto D."/>
            <person name="Vollmers J."/>
            <person name="Rivas-Marin E."/>
            <person name="Kohn T."/>
            <person name="Peeters S.H."/>
            <person name="Heuer A."/>
            <person name="Rast P."/>
            <person name="Oberbeckmann S."/>
            <person name="Bunk B."/>
            <person name="Jeske O."/>
            <person name="Meyerdierks A."/>
            <person name="Storesund J.E."/>
            <person name="Kallscheuer N."/>
            <person name="Luecker S."/>
            <person name="Lage O.M."/>
            <person name="Pohl T."/>
            <person name="Merkel B.J."/>
            <person name="Hornburger P."/>
            <person name="Mueller R.-W."/>
            <person name="Bruemmer F."/>
            <person name="Labrenz M."/>
            <person name="Spormann A.M."/>
            <person name="Op den Camp H."/>
            <person name="Overmann J."/>
            <person name="Amann R."/>
            <person name="Jetten M.S.M."/>
            <person name="Mascher T."/>
            <person name="Medema M.H."/>
            <person name="Devos D.P."/>
            <person name="Kaster A.-K."/>
            <person name="Ovreas L."/>
            <person name="Rohde M."/>
            <person name="Galperin M.Y."/>
            <person name="Jogler C."/>
        </authorList>
    </citation>
    <scope>NUCLEOTIDE SEQUENCE [LARGE SCALE GENOMIC DNA]</scope>
    <source>
        <strain evidence="2 3">Q31a</strain>
    </source>
</reference>
<evidence type="ECO:0000313" key="2">
    <source>
        <dbReference type="EMBL" id="QDV26825.1"/>
    </source>
</evidence>
<dbReference type="Proteomes" id="UP000318017">
    <property type="component" value="Chromosome"/>
</dbReference>
<proteinExistence type="predicted"/>
<dbReference type="RefSeq" id="WP_145083284.1">
    <property type="nucleotide sequence ID" value="NZ_CP036298.1"/>
</dbReference>
<dbReference type="EMBL" id="CP036298">
    <property type="protein sequence ID" value="QDV26825.1"/>
    <property type="molecule type" value="Genomic_DNA"/>
</dbReference>
<dbReference type="SUPFAM" id="SSF52402">
    <property type="entry name" value="Adenine nucleotide alpha hydrolases-like"/>
    <property type="match status" value="1"/>
</dbReference>
<dbReference type="Gene3D" id="3.40.50.620">
    <property type="entry name" value="HUPs"/>
    <property type="match status" value="1"/>
</dbReference>
<dbReference type="AlphaFoldDB" id="A0A518GE03"/>
<dbReference type="KEGG" id="ahel:Q31a_52040"/>
<protein>
    <recommendedName>
        <fullName evidence="1">Asparagine synthetase domain-containing protein</fullName>
    </recommendedName>
</protein>
<name>A0A518GE03_9BACT</name>
<organism evidence="2 3">
    <name type="scientific">Aureliella helgolandensis</name>
    <dbReference type="NCBI Taxonomy" id="2527968"/>
    <lineage>
        <taxon>Bacteria</taxon>
        <taxon>Pseudomonadati</taxon>
        <taxon>Planctomycetota</taxon>
        <taxon>Planctomycetia</taxon>
        <taxon>Pirellulales</taxon>
        <taxon>Pirellulaceae</taxon>
        <taxon>Aureliella</taxon>
    </lineage>
</organism>
<evidence type="ECO:0000313" key="3">
    <source>
        <dbReference type="Proteomes" id="UP000318017"/>
    </source>
</evidence>
<dbReference type="Pfam" id="PF00733">
    <property type="entry name" value="Asn_synthase"/>
    <property type="match status" value="1"/>
</dbReference>
<gene>
    <name evidence="2" type="ORF">Q31a_52040</name>
</gene>
<dbReference type="OrthoDB" id="248828at2"/>
<keyword evidence="3" id="KW-1185">Reference proteome</keyword>